<evidence type="ECO:0000256" key="1">
    <source>
        <dbReference type="SAM" id="SignalP"/>
    </source>
</evidence>
<evidence type="ECO:0000313" key="4">
    <source>
        <dbReference type="Proteomes" id="UP000002051"/>
    </source>
</evidence>
<evidence type="ECO:0000313" key="3">
    <source>
        <dbReference type="EnsemblPlants" id="KEH42269"/>
    </source>
</evidence>
<evidence type="ECO:0008006" key="5">
    <source>
        <dbReference type="Google" id="ProtNLM"/>
    </source>
</evidence>
<dbReference type="EnsemblPlants" id="KEH42269">
    <property type="protein sequence ID" value="KEH42269"/>
    <property type="gene ID" value="MTR_1g066720"/>
</dbReference>
<feature type="signal peptide" evidence="1">
    <location>
        <begin position="1"/>
        <end position="25"/>
    </location>
</feature>
<dbReference type="AlphaFoldDB" id="A0A072VJP3"/>
<reference evidence="2 4" key="2">
    <citation type="journal article" date="2014" name="BMC Genomics">
        <title>An improved genome release (version Mt4.0) for the model legume Medicago truncatula.</title>
        <authorList>
            <person name="Tang H."/>
            <person name="Krishnakumar V."/>
            <person name="Bidwell S."/>
            <person name="Rosen B."/>
            <person name="Chan A."/>
            <person name="Zhou S."/>
            <person name="Gentzbittel L."/>
            <person name="Childs K.L."/>
            <person name="Yandell M."/>
            <person name="Gundlach H."/>
            <person name="Mayer K.F."/>
            <person name="Schwartz D.C."/>
            <person name="Town C.D."/>
        </authorList>
    </citation>
    <scope>GENOME REANNOTATION</scope>
    <source>
        <strain evidence="2">A17</strain>
        <strain evidence="3 4">cv. Jemalong A17</strain>
    </source>
</reference>
<proteinExistence type="predicted"/>
<reference evidence="2 4" key="1">
    <citation type="journal article" date="2011" name="Nature">
        <title>The Medicago genome provides insight into the evolution of rhizobial symbioses.</title>
        <authorList>
            <person name="Young N.D."/>
            <person name="Debelle F."/>
            <person name="Oldroyd G.E."/>
            <person name="Geurts R."/>
            <person name="Cannon S.B."/>
            <person name="Udvardi M.K."/>
            <person name="Benedito V.A."/>
            <person name="Mayer K.F."/>
            <person name="Gouzy J."/>
            <person name="Schoof H."/>
            <person name="Van de Peer Y."/>
            <person name="Proost S."/>
            <person name="Cook D.R."/>
            <person name="Meyers B.C."/>
            <person name="Spannagl M."/>
            <person name="Cheung F."/>
            <person name="De Mita S."/>
            <person name="Krishnakumar V."/>
            <person name="Gundlach H."/>
            <person name="Zhou S."/>
            <person name="Mudge J."/>
            <person name="Bharti A.K."/>
            <person name="Murray J.D."/>
            <person name="Naoumkina M.A."/>
            <person name="Rosen B."/>
            <person name="Silverstein K.A."/>
            <person name="Tang H."/>
            <person name="Rombauts S."/>
            <person name="Zhao P.X."/>
            <person name="Zhou P."/>
            <person name="Barbe V."/>
            <person name="Bardou P."/>
            <person name="Bechner M."/>
            <person name="Bellec A."/>
            <person name="Berger A."/>
            <person name="Berges H."/>
            <person name="Bidwell S."/>
            <person name="Bisseling T."/>
            <person name="Choisne N."/>
            <person name="Couloux A."/>
            <person name="Denny R."/>
            <person name="Deshpande S."/>
            <person name="Dai X."/>
            <person name="Doyle J.J."/>
            <person name="Dudez A.M."/>
            <person name="Farmer A.D."/>
            <person name="Fouteau S."/>
            <person name="Franken C."/>
            <person name="Gibelin C."/>
            <person name="Gish J."/>
            <person name="Goldstein S."/>
            <person name="Gonzalez A.J."/>
            <person name="Green P.J."/>
            <person name="Hallab A."/>
            <person name="Hartog M."/>
            <person name="Hua A."/>
            <person name="Humphray S.J."/>
            <person name="Jeong D.H."/>
            <person name="Jing Y."/>
            <person name="Jocker A."/>
            <person name="Kenton S.M."/>
            <person name="Kim D.J."/>
            <person name="Klee K."/>
            <person name="Lai H."/>
            <person name="Lang C."/>
            <person name="Lin S."/>
            <person name="Macmil S.L."/>
            <person name="Magdelenat G."/>
            <person name="Matthews L."/>
            <person name="McCorrison J."/>
            <person name="Monaghan E.L."/>
            <person name="Mun J.H."/>
            <person name="Najar F.Z."/>
            <person name="Nicholson C."/>
            <person name="Noirot C."/>
            <person name="O'Bleness M."/>
            <person name="Paule C.R."/>
            <person name="Poulain J."/>
            <person name="Prion F."/>
            <person name="Qin B."/>
            <person name="Qu C."/>
            <person name="Retzel E.F."/>
            <person name="Riddle C."/>
            <person name="Sallet E."/>
            <person name="Samain S."/>
            <person name="Samson N."/>
            <person name="Sanders I."/>
            <person name="Saurat O."/>
            <person name="Scarpelli C."/>
            <person name="Schiex T."/>
            <person name="Segurens B."/>
            <person name="Severin A.J."/>
            <person name="Sherrier D.J."/>
            <person name="Shi R."/>
            <person name="Sims S."/>
            <person name="Singer S.R."/>
            <person name="Sinharoy S."/>
            <person name="Sterck L."/>
            <person name="Viollet A."/>
            <person name="Wang B.B."/>
            <person name="Wang K."/>
            <person name="Wang M."/>
            <person name="Wang X."/>
            <person name="Warfsmann J."/>
            <person name="Weissenbach J."/>
            <person name="White D.D."/>
            <person name="White J.D."/>
            <person name="Wiley G.B."/>
            <person name="Wincker P."/>
            <person name="Xing Y."/>
            <person name="Yang L."/>
            <person name="Yao Z."/>
            <person name="Ying F."/>
            <person name="Zhai J."/>
            <person name="Zhou L."/>
            <person name="Zuber A."/>
            <person name="Denarie J."/>
            <person name="Dixon R.A."/>
            <person name="May G.D."/>
            <person name="Schwartz D.C."/>
            <person name="Rogers J."/>
            <person name="Quetier F."/>
            <person name="Town C.D."/>
            <person name="Roe B.A."/>
        </authorList>
    </citation>
    <scope>NUCLEOTIDE SEQUENCE [LARGE SCALE GENOMIC DNA]</scope>
    <source>
        <strain evidence="2">A17</strain>
        <strain evidence="3 4">cv. Jemalong A17</strain>
    </source>
</reference>
<organism evidence="2 4">
    <name type="scientific">Medicago truncatula</name>
    <name type="common">Barrel medic</name>
    <name type="synonym">Medicago tribuloides</name>
    <dbReference type="NCBI Taxonomy" id="3880"/>
    <lineage>
        <taxon>Eukaryota</taxon>
        <taxon>Viridiplantae</taxon>
        <taxon>Streptophyta</taxon>
        <taxon>Embryophyta</taxon>
        <taxon>Tracheophyta</taxon>
        <taxon>Spermatophyta</taxon>
        <taxon>Magnoliopsida</taxon>
        <taxon>eudicotyledons</taxon>
        <taxon>Gunneridae</taxon>
        <taxon>Pentapetalae</taxon>
        <taxon>rosids</taxon>
        <taxon>fabids</taxon>
        <taxon>Fabales</taxon>
        <taxon>Fabaceae</taxon>
        <taxon>Papilionoideae</taxon>
        <taxon>50 kb inversion clade</taxon>
        <taxon>NPAAA clade</taxon>
        <taxon>Hologalegina</taxon>
        <taxon>IRL clade</taxon>
        <taxon>Trifolieae</taxon>
        <taxon>Medicago</taxon>
    </lineage>
</organism>
<keyword evidence="4" id="KW-1185">Reference proteome</keyword>
<evidence type="ECO:0000313" key="2">
    <source>
        <dbReference type="EMBL" id="KEH42269.1"/>
    </source>
</evidence>
<feature type="chain" id="PRO_5014500680" description="Transmembrane protein" evidence="1">
    <location>
        <begin position="26"/>
        <end position="159"/>
    </location>
</feature>
<dbReference type="HOGENOM" id="CLU_1663359_0_0_1"/>
<gene>
    <name evidence="2" type="ordered locus">MTR_1g066720</name>
</gene>
<dbReference type="Proteomes" id="UP000002051">
    <property type="component" value="Unassembled WGS sequence"/>
</dbReference>
<sequence length="159" mass="18456">MEHMSTFTTCFFLFLFLVLPHFSRGESEAILPSEVYEIDYKGPETHSSVPPPHHKFHSIPRKNLVRTEKALGNMGVSGATLATNKANKHVLHQHESEPQKGHMLSKEPSEFFYDSNQISLLVMLHLHSETVFQSCLILNRFIFMFRTVKNTDTKWRKRE</sequence>
<dbReference type="EMBL" id="CM001217">
    <property type="protein sequence ID" value="KEH42269.1"/>
    <property type="molecule type" value="Genomic_DNA"/>
</dbReference>
<name>A0A072VJP3_MEDTR</name>
<accession>A0A072VJP3</accession>
<reference evidence="3" key="3">
    <citation type="submission" date="2015-04" db="UniProtKB">
        <authorList>
            <consortium name="EnsemblPlants"/>
        </authorList>
    </citation>
    <scope>IDENTIFICATION</scope>
    <source>
        <strain evidence="3">cv. Jemalong A17</strain>
    </source>
</reference>
<protein>
    <recommendedName>
        <fullName evidence="5">Transmembrane protein</fullName>
    </recommendedName>
</protein>
<keyword evidence="1" id="KW-0732">Signal</keyword>